<name>A0A095YD38_9MICC</name>
<dbReference type="EMBL" id="JRNH01000016">
    <property type="protein sequence ID" value="KGF20330.1"/>
    <property type="molecule type" value="Genomic_DNA"/>
</dbReference>
<dbReference type="PANTHER" id="PTHR30143:SF0">
    <property type="entry name" value="2-KETO-4-PENTENOATE HYDRATASE"/>
    <property type="match status" value="1"/>
</dbReference>
<dbReference type="SUPFAM" id="SSF56529">
    <property type="entry name" value="FAH"/>
    <property type="match status" value="1"/>
</dbReference>
<reference evidence="1 2" key="1">
    <citation type="submission" date="2014-07" db="EMBL/GenBank/DDBJ databases">
        <authorList>
            <person name="McCorrison J."/>
            <person name="Sanka R."/>
            <person name="Torralba M."/>
            <person name="Gillis M."/>
            <person name="Haft D.H."/>
            <person name="Methe B."/>
            <person name="Sutton G."/>
            <person name="Nelson K.E."/>
        </authorList>
    </citation>
    <scope>NUCLEOTIDE SEQUENCE [LARGE SCALE GENOMIC DNA]</scope>
    <source>
        <strain evidence="1 2">DNF00011</strain>
    </source>
</reference>
<sequence>MLDQSTRVKIADELVTAGETKVPVPLLTKRYPDMEIADSYAIQRIWRERGEEKGRVVAGHKIGLTSKAMQYATGISEPDYGVIFKDMVLESGTTLEWDIYTKPRVEMELAFKLKDDVSGPDADIFDVLRATEYVVPALEILDARVEMEGRTIVDTIADNAAMGVMVVGGRPVRPDEHDLRWLGGLLYKNQEIEETGLGGGVLGHPANGVHWLANRLHEHDEVLRAGQIILAGSFTRPMWVDKGDTVMADYGPLGVVTCQFV</sequence>
<dbReference type="PANTHER" id="PTHR30143">
    <property type="entry name" value="ACID HYDRATASE"/>
    <property type="match status" value="1"/>
</dbReference>
<evidence type="ECO:0000313" key="1">
    <source>
        <dbReference type="EMBL" id="KGF20330.1"/>
    </source>
</evidence>
<accession>A0A095YD38</accession>
<gene>
    <name evidence="1" type="ORF">HMPREF2128_05925</name>
</gene>
<dbReference type="Gene3D" id="3.90.850.10">
    <property type="entry name" value="Fumarylacetoacetase-like, C-terminal domain"/>
    <property type="match status" value="1"/>
</dbReference>
<dbReference type="GO" id="GO:0008684">
    <property type="term" value="F:2-oxopent-4-enoate hydratase activity"/>
    <property type="evidence" value="ECO:0007669"/>
    <property type="project" value="TreeGrafter"/>
</dbReference>
<proteinExistence type="predicted"/>
<dbReference type="RefSeq" id="WP_035756137.1">
    <property type="nucleotide sequence ID" value="NZ_JRNH01000016.1"/>
</dbReference>
<organism evidence="1 2">
    <name type="scientific">Pseudoglutamicibacter albus DNF00011</name>
    <dbReference type="NCBI Taxonomy" id="1401063"/>
    <lineage>
        <taxon>Bacteria</taxon>
        <taxon>Bacillati</taxon>
        <taxon>Actinomycetota</taxon>
        <taxon>Actinomycetes</taxon>
        <taxon>Micrococcales</taxon>
        <taxon>Micrococcaceae</taxon>
        <taxon>Pseudoglutamicibacter</taxon>
    </lineage>
</organism>
<dbReference type="GO" id="GO:0005737">
    <property type="term" value="C:cytoplasm"/>
    <property type="evidence" value="ECO:0007669"/>
    <property type="project" value="TreeGrafter"/>
</dbReference>
<evidence type="ECO:0000313" key="2">
    <source>
        <dbReference type="Proteomes" id="UP000053528"/>
    </source>
</evidence>
<comment type="caution">
    <text evidence="1">The sequence shown here is derived from an EMBL/GenBank/DDBJ whole genome shotgun (WGS) entry which is preliminary data.</text>
</comment>
<dbReference type="AlphaFoldDB" id="A0A095YD38"/>
<protein>
    <submittedName>
        <fullName evidence="1">2-oxo-hepta-3-ene-1,7-dioate hydratase</fullName>
    </submittedName>
</protein>
<dbReference type="Proteomes" id="UP000053528">
    <property type="component" value="Unassembled WGS sequence"/>
</dbReference>
<dbReference type="InterPro" id="IPR036663">
    <property type="entry name" value="Fumarylacetoacetase_C_sf"/>
</dbReference>
<dbReference type="InterPro" id="IPR050772">
    <property type="entry name" value="Hydratase-Decarb/MhpD_sf"/>
</dbReference>